<dbReference type="InterPro" id="IPR010080">
    <property type="entry name" value="Thioester_reductase-like_dom"/>
</dbReference>
<dbReference type="InterPro" id="IPR009081">
    <property type="entry name" value="PP-bd_ACP"/>
</dbReference>
<dbReference type="Gene3D" id="1.10.1200.10">
    <property type="entry name" value="ACP-like"/>
    <property type="match status" value="1"/>
</dbReference>
<dbReference type="InterPro" id="IPR010071">
    <property type="entry name" value="AA_adenyl_dom"/>
</dbReference>
<dbReference type="UniPathway" id="UPA00033">
    <property type="reaction ID" value="UER00032"/>
</dbReference>
<keyword evidence="7" id="KW-0596">Phosphopantetheine</keyword>
<dbReference type="InterPro" id="IPR036291">
    <property type="entry name" value="NAD(P)-bd_dom_sf"/>
</dbReference>
<feature type="domain" description="Carrier" evidence="19">
    <location>
        <begin position="885"/>
        <end position="962"/>
    </location>
</feature>
<proteinExistence type="inferred from homology"/>
<keyword evidence="11" id="KW-0560">Oxidoreductase</keyword>
<evidence type="ECO:0000256" key="17">
    <source>
        <dbReference type="ARBA" id="ARBA00049537"/>
    </source>
</evidence>
<evidence type="ECO:0000256" key="4">
    <source>
        <dbReference type="ARBA" id="ARBA00006432"/>
    </source>
</evidence>
<dbReference type="InterPro" id="IPR036736">
    <property type="entry name" value="ACP-like_sf"/>
</dbReference>
<dbReference type="InterPro" id="IPR001242">
    <property type="entry name" value="Condensation_dom"/>
</dbReference>
<dbReference type="STRING" id="139420.A0A371DQD7"/>
<comment type="catalytic activity">
    <reaction evidence="16">
        <text>(S)-2-amino-6-oxohexanoate + NAD(+) + H2O = L-2-aminoadipate + NADH + 2 H(+)</text>
        <dbReference type="Rhea" id="RHEA:12308"/>
        <dbReference type="ChEBI" id="CHEBI:15377"/>
        <dbReference type="ChEBI" id="CHEBI:15378"/>
        <dbReference type="ChEBI" id="CHEBI:57540"/>
        <dbReference type="ChEBI" id="CHEBI:57945"/>
        <dbReference type="ChEBI" id="CHEBI:58321"/>
        <dbReference type="ChEBI" id="CHEBI:58672"/>
        <dbReference type="EC" id="1.2.1.31"/>
    </reaction>
</comment>
<comment type="catalytic activity">
    <reaction evidence="15">
        <text>(S)-2-amino-6-oxohexanoate + AMP + diphosphate + NADP(+) = L-2-aminoadipate + ATP + NADPH + H(+)</text>
        <dbReference type="Rhea" id="RHEA:46936"/>
        <dbReference type="ChEBI" id="CHEBI:15378"/>
        <dbReference type="ChEBI" id="CHEBI:30616"/>
        <dbReference type="ChEBI" id="CHEBI:33019"/>
        <dbReference type="ChEBI" id="CHEBI:57783"/>
        <dbReference type="ChEBI" id="CHEBI:58321"/>
        <dbReference type="ChEBI" id="CHEBI:58349"/>
        <dbReference type="ChEBI" id="CHEBI:58672"/>
        <dbReference type="ChEBI" id="CHEBI:456215"/>
        <dbReference type="EC" id="1.2.1.95"/>
    </reaction>
</comment>
<dbReference type="SUPFAM" id="SSF56801">
    <property type="entry name" value="Acetyl-CoA synthetase-like"/>
    <property type="match status" value="1"/>
</dbReference>
<name>A0A371DQD7_9APHY</name>
<dbReference type="PROSITE" id="PS00455">
    <property type="entry name" value="AMP_BINDING"/>
    <property type="match status" value="1"/>
</dbReference>
<evidence type="ECO:0000256" key="9">
    <source>
        <dbReference type="ARBA" id="ARBA00022605"/>
    </source>
</evidence>
<evidence type="ECO:0000256" key="13">
    <source>
        <dbReference type="ARBA" id="ARBA00031335"/>
    </source>
</evidence>
<keyword evidence="9" id="KW-0028">Amino-acid biosynthesis</keyword>
<dbReference type="PROSITE" id="PS00012">
    <property type="entry name" value="PHOSPHOPANTETHEINE"/>
    <property type="match status" value="1"/>
</dbReference>
<dbReference type="PROSITE" id="PS50075">
    <property type="entry name" value="CARRIER"/>
    <property type="match status" value="1"/>
</dbReference>
<comment type="function">
    <text evidence="2">Catalyzes the activation of alpha-aminoadipate by ATP-dependent adenylation and the reduction of activated alpha-aminoadipate by NADPH. The activated alpha-aminoadipate is bound to the phosphopantheinyl group of the enzyme itself before it is reduced to (S)-2-amino-6-oxohexanoate.</text>
</comment>
<evidence type="ECO:0000256" key="8">
    <source>
        <dbReference type="ARBA" id="ARBA00022553"/>
    </source>
</evidence>
<comment type="cofactor">
    <cofactor evidence="1">
        <name>pantetheine 4'-phosphate</name>
        <dbReference type="ChEBI" id="CHEBI:47942"/>
    </cofactor>
</comment>
<protein>
    <recommendedName>
        <fullName evidence="14">Alpha-aminoadipate reductase</fullName>
        <ecNumber evidence="6">1.2.1.31</ecNumber>
        <ecNumber evidence="5">1.2.1.95</ecNumber>
    </recommendedName>
    <alternativeName>
        <fullName evidence="13">L-aminoadipate-semialdehyde dehydrogenase</fullName>
    </alternativeName>
</protein>
<dbReference type="FunFam" id="3.40.50.720:FF:000787">
    <property type="entry name" value="L-2-aminoadipate reductase"/>
    <property type="match status" value="1"/>
</dbReference>
<evidence type="ECO:0000259" key="19">
    <source>
        <dbReference type="PROSITE" id="PS50075"/>
    </source>
</evidence>
<keyword evidence="12" id="KW-0457">Lysine biosynthesis</keyword>
<dbReference type="EC" id="1.2.1.31" evidence="6"/>
<sequence>MADRLARVVARLQNLPEISLPTDYPRPTGAHKVVEAAATAELSEQTCIGLTKLALYDENDADSDDDSSDASTPRPSAFHLLLAAFSVLLHRYTGDTDLLIGSSSFSARDPLVLRLAIGPEDPFWAVVRKVQQVEKEAEADSVPYESIIRALGKDKADTVEGSRPLFRVRFFDETDSPQEQFLRTTSLTSDLTIFVTRQQESTRSSIAPHISLRILYNSLLFTSARISCIVDQLSVLLRRVAANPLAPVGSVPLLTPSQRAKLPDPTGDLNWCDFKGAIPHIFSRNARQWPDRTCVVQCIPAASLDEPQEKRTFTYSQILHASNVLSHHLLQGGLQREEVVMVYAYRSVELVVAVMAILKAGATFSVIDPAYPPSRQTIYLKVAQPRALVVLKGAGKICPTVREFISSELQIRVEVPALELLPNGQIAGGAHEDGSEDVLKPQMQLVDTDPDVPLGPDSVATLSFTSGSTGIPKGVKGRHYSLTHFFPWMGERFGIGEHSKFTMLSGIAHDPIQRDMFTPLFFGASLYVPTADDIGTPGRLAEWMADNEVTVTHLTPAMGQLLSAQATRQIPSLRNAFFVGDVLTKRDCLRLQSLAANVRIVNMYGTTETQRAVSYFLIPSVSEDATFLATQKDIMPAGEGMIDVQLLVVNRNDRTVPCAVGEVGEIYVRSGGLAEGYSDPQATAEKFVENWFCADAPPRPDTIRNPPDGSPPGPEAQFWKGVRDRMYRSGDLGRYLPDGIVECTGRADDQVKIRGFRIELGEIDTHLSQHPLIRENVTLVRRDKDEEKILVTYFVPVSGPALDEYVSDVGEDDDRGLVSGMKKYRRLIKEIREYLKKKLPSYSVPTLFVPLKRMPLNPNGKIDKPALPFPDTAQAASSEPSRAGPAANPTEEAIRAIWARILPNAPSPLPLDESFFDLGGHSILATRLIFEIRKAFLIDAPLGLVFDKPTISQLADAVERMRNADLGLAGANGGSTSPTTEVSDSSERGAAMRVEYSQDFEQLLSQMPDSYPSAPQDYTSRSLTVFLTGATGFLGAFIMRDLLRRADRVKKVICLVRASDDAKAVDRLRDSAVGRGVWDEEWVKSGRLEVVWGDLDRPRFGLDSAAWMRVAGEADAIIHNGALVHWVYPYEKLRSANVLGTLTAVELAATGKPKLFTFVSSTSAIDTEYYVQLSDSLGAVPESDDLEGARNSLKTGYGQSKWVSEKLLFEAGKRGLRGHIIRPGYVVGDSQSAVTNTDDFLWRLVKGCIQLGLVPDINNTVNMVPVDHVARCCALAALSPLPPPKDALSVLHVTAAPRPTFNDFLGALAQYGYATERSEYLLWRRQLERHVMDVQDNALFPLLHFVLDDLPTSTKAPELDDTNMRAVLAPHVKAEKGEKVNATVDDELMGKYLAWLVDAEFLPRPTGKAEKALPQLVHAPGTIVKAVGRSGN</sequence>
<evidence type="ECO:0000256" key="6">
    <source>
        <dbReference type="ARBA" id="ARBA00013073"/>
    </source>
</evidence>
<dbReference type="CDD" id="cd05235">
    <property type="entry name" value="SDR_e1"/>
    <property type="match status" value="1"/>
</dbReference>
<dbReference type="InterPro" id="IPR045851">
    <property type="entry name" value="AMP-bd_C_sf"/>
</dbReference>
<dbReference type="Pfam" id="PF00550">
    <property type="entry name" value="PP-binding"/>
    <property type="match status" value="1"/>
</dbReference>
<evidence type="ECO:0000256" key="11">
    <source>
        <dbReference type="ARBA" id="ARBA00023002"/>
    </source>
</evidence>
<dbReference type="InterPro" id="IPR014397">
    <property type="entry name" value="Lys2"/>
</dbReference>
<dbReference type="SUPFAM" id="SSF52777">
    <property type="entry name" value="CoA-dependent acyltransferases"/>
    <property type="match status" value="1"/>
</dbReference>
<dbReference type="SMART" id="SM00823">
    <property type="entry name" value="PKS_PP"/>
    <property type="match status" value="1"/>
</dbReference>
<evidence type="ECO:0000256" key="15">
    <source>
        <dbReference type="ARBA" id="ARBA00048260"/>
    </source>
</evidence>
<dbReference type="InterPro" id="IPR013120">
    <property type="entry name" value="FAR_NAD-bd"/>
</dbReference>
<evidence type="ECO:0000313" key="21">
    <source>
        <dbReference type="Proteomes" id="UP000256964"/>
    </source>
</evidence>
<evidence type="ECO:0000256" key="12">
    <source>
        <dbReference type="ARBA" id="ARBA00023154"/>
    </source>
</evidence>
<dbReference type="GO" id="GO:0004043">
    <property type="term" value="F:L-aminoadipate-semialdehyde dehydrogenase [NAD(P)+] activity"/>
    <property type="evidence" value="ECO:0007669"/>
    <property type="project" value="UniProtKB-EC"/>
</dbReference>
<evidence type="ECO:0000256" key="5">
    <source>
        <dbReference type="ARBA" id="ARBA00012913"/>
    </source>
</evidence>
<dbReference type="Pfam" id="PF07993">
    <property type="entry name" value="NAD_binding_4"/>
    <property type="match status" value="1"/>
</dbReference>
<evidence type="ECO:0000256" key="14">
    <source>
        <dbReference type="ARBA" id="ARBA00032195"/>
    </source>
</evidence>
<dbReference type="InterPro" id="IPR020845">
    <property type="entry name" value="AMP-binding_CS"/>
</dbReference>
<dbReference type="NCBIfam" id="TIGR03443">
    <property type="entry name" value="alpha_am_amid"/>
    <property type="match status" value="1"/>
</dbReference>
<keyword evidence="10" id="KW-0521">NADP</keyword>
<organism evidence="20 21">
    <name type="scientific">Lentinus brumalis</name>
    <dbReference type="NCBI Taxonomy" id="2498619"/>
    <lineage>
        <taxon>Eukaryota</taxon>
        <taxon>Fungi</taxon>
        <taxon>Dikarya</taxon>
        <taxon>Basidiomycota</taxon>
        <taxon>Agaricomycotina</taxon>
        <taxon>Agaricomycetes</taxon>
        <taxon>Polyporales</taxon>
        <taxon>Polyporaceae</taxon>
        <taxon>Lentinus</taxon>
    </lineage>
</organism>
<dbReference type="Pfam" id="PF00668">
    <property type="entry name" value="Condensation"/>
    <property type="match status" value="1"/>
</dbReference>
<evidence type="ECO:0000256" key="2">
    <source>
        <dbReference type="ARBA" id="ARBA00003499"/>
    </source>
</evidence>
<keyword evidence="8" id="KW-0597">Phosphoprotein</keyword>
<reference evidence="20 21" key="1">
    <citation type="journal article" date="2018" name="Biotechnol. Biofuels">
        <title>Integrative visual omics of the white-rot fungus Polyporus brumalis exposes the biotechnological potential of its oxidative enzymes for delignifying raw plant biomass.</title>
        <authorList>
            <person name="Miyauchi S."/>
            <person name="Rancon A."/>
            <person name="Drula E."/>
            <person name="Hage H."/>
            <person name="Chaduli D."/>
            <person name="Favel A."/>
            <person name="Grisel S."/>
            <person name="Henrissat B."/>
            <person name="Herpoel-Gimbert I."/>
            <person name="Ruiz-Duenas F.J."/>
            <person name="Chevret D."/>
            <person name="Hainaut M."/>
            <person name="Lin J."/>
            <person name="Wang M."/>
            <person name="Pangilinan J."/>
            <person name="Lipzen A."/>
            <person name="Lesage-Meessen L."/>
            <person name="Navarro D."/>
            <person name="Riley R."/>
            <person name="Grigoriev I.V."/>
            <person name="Zhou S."/>
            <person name="Raouche S."/>
            <person name="Rosso M.N."/>
        </authorList>
    </citation>
    <scope>NUCLEOTIDE SEQUENCE [LARGE SCALE GENOMIC DNA]</scope>
    <source>
        <strain evidence="20 21">BRFM 1820</strain>
    </source>
</reference>
<dbReference type="NCBIfam" id="TIGR01733">
    <property type="entry name" value="AA-adenyl-dom"/>
    <property type="match status" value="1"/>
</dbReference>
<comment type="catalytic activity">
    <reaction evidence="17">
        <text>(S)-2-amino-6-oxohexanoate + NADP(+) + H2O = L-2-aminoadipate + NADPH + 2 H(+)</text>
        <dbReference type="Rhea" id="RHEA:12304"/>
        <dbReference type="ChEBI" id="CHEBI:15377"/>
        <dbReference type="ChEBI" id="CHEBI:15378"/>
        <dbReference type="ChEBI" id="CHEBI:57783"/>
        <dbReference type="ChEBI" id="CHEBI:58321"/>
        <dbReference type="ChEBI" id="CHEBI:58349"/>
        <dbReference type="ChEBI" id="CHEBI:58672"/>
        <dbReference type="EC" id="1.2.1.31"/>
    </reaction>
</comment>
<dbReference type="NCBIfam" id="TIGR01746">
    <property type="entry name" value="Thioester-redct"/>
    <property type="match status" value="1"/>
</dbReference>
<dbReference type="InterPro" id="IPR006162">
    <property type="entry name" value="Ppantetheine_attach_site"/>
</dbReference>
<accession>A0A371DQD7</accession>
<comment type="similarity">
    <text evidence="4">Belongs to the ATP-dependent AMP-binding enzyme family.</text>
</comment>
<dbReference type="Pfam" id="PF00501">
    <property type="entry name" value="AMP-binding"/>
    <property type="match status" value="1"/>
</dbReference>
<evidence type="ECO:0000313" key="20">
    <source>
        <dbReference type="EMBL" id="RDX54732.1"/>
    </source>
</evidence>
<evidence type="ECO:0000256" key="3">
    <source>
        <dbReference type="ARBA" id="ARBA00004827"/>
    </source>
</evidence>
<dbReference type="Gene3D" id="3.30.300.30">
    <property type="match status" value="1"/>
</dbReference>
<dbReference type="Gene3D" id="3.30.559.30">
    <property type="entry name" value="Nonribosomal peptide synthetase, condensation domain"/>
    <property type="match status" value="1"/>
</dbReference>
<dbReference type="EMBL" id="KZ857384">
    <property type="protein sequence ID" value="RDX54732.1"/>
    <property type="molecule type" value="Genomic_DNA"/>
</dbReference>
<dbReference type="EC" id="1.2.1.95" evidence="5"/>
<dbReference type="Gene3D" id="3.40.50.12780">
    <property type="entry name" value="N-terminal domain of ligase-like"/>
    <property type="match status" value="1"/>
</dbReference>
<dbReference type="PANTHER" id="PTHR44845">
    <property type="entry name" value="CARRIER DOMAIN-CONTAINING PROTEIN"/>
    <property type="match status" value="1"/>
</dbReference>
<dbReference type="Gene3D" id="3.40.50.720">
    <property type="entry name" value="NAD(P)-binding Rossmann-like Domain"/>
    <property type="match status" value="1"/>
</dbReference>
<dbReference type="PIRSF" id="PIRSF001617">
    <property type="entry name" value="Alpha-AR"/>
    <property type="match status" value="1"/>
</dbReference>
<gene>
    <name evidence="20" type="ORF">OH76DRAFT_1398125</name>
</gene>
<feature type="region of interest" description="Disordered" evidence="18">
    <location>
        <begin position="860"/>
        <end position="889"/>
    </location>
</feature>
<dbReference type="InterPro" id="IPR000873">
    <property type="entry name" value="AMP-dep_synth/lig_dom"/>
</dbReference>
<evidence type="ECO:0000256" key="18">
    <source>
        <dbReference type="SAM" id="MobiDB-lite"/>
    </source>
</evidence>
<evidence type="ECO:0000256" key="1">
    <source>
        <dbReference type="ARBA" id="ARBA00001957"/>
    </source>
</evidence>
<dbReference type="Proteomes" id="UP000256964">
    <property type="component" value="Unassembled WGS sequence"/>
</dbReference>
<dbReference type="InterPro" id="IPR020806">
    <property type="entry name" value="PKS_PP-bd"/>
</dbReference>
<dbReference type="SUPFAM" id="SSF51735">
    <property type="entry name" value="NAD(P)-binding Rossmann-fold domains"/>
    <property type="match status" value="1"/>
</dbReference>
<keyword evidence="21" id="KW-1185">Reference proteome</keyword>
<evidence type="ECO:0000256" key="16">
    <source>
        <dbReference type="ARBA" id="ARBA00048414"/>
    </source>
</evidence>
<dbReference type="SUPFAM" id="SSF47336">
    <property type="entry name" value="ACP-like"/>
    <property type="match status" value="1"/>
</dbReference>
<dbReference type="GO" id="GO:0031177">
    <property type="term" value="F:phosphopantetheine binding"/>
    <property type="evidence" value="ECO:0007669"/>
    <property type="project" value="InterPro"/>
</dbReference>
<evidence type="ECO:0000256" key="10">
    <source>
        <dbReference type="ARBA" id="ARBA00022857"/>
    </source>
</evidence>
<dbReference type="PANTHER" id="PTHR44845:SF1">
    <property type="entry name" value="L-2-AMINOADIPATE REDUCTASE"/>
    <property type="match status" value="1"/>
</dbReference>
<dbReference type="GO" id="GO:0019878">
    <property type="term" value="P:lysine biosynthetic process via aminoadipic acid"/>
    <property type="evidence" value="ECO:0007669"/>
    <property type="project" value="UniProtKB-UniPathway"/>
</dbReference>
<feature type="region of interest" description="Disordered" evidence="18">
    <location>
        <begin position="969"/>
        <end position="988"/>
    </location>
</feature>
<dbReference type="OrthoDB" id="329835at2759"/>
<dbReference type="InterPro" id="IPR042099">
    <property type="entry name" value="ANL_N_sf"/>
</dbReference>
<comment type="pathway">
    <text evidence="3">Amino-acid biosynthesis; L-lysine biosynthesis via AAA pathway; L-lysine from L-alpha-aminoadipate (fungal route): step 1/3.</text>
</comment>
<evidence type="ECO:0000256" key="7">
    <source>
        <dbReference type="ARBA" id="ARBA00022450"/>
    </source>
</evidence>